<keyword evidence="1" id="KW-0812">Transmembrane</keyword>
<organism evidence="2 5">
    <name type="scientific">Weissella hellenica</name>
    <dbReference type="NCBI Taxonomy" id="46256"/>
    <lineage>
        <taxon>Bacteria</taxon>
        <taxon>Bacillati</taxon>
        <taxon>Bacillota</taxon>
        <taxon>Bacilli</taxon>
        <taxon>Lactobacillales</taxon>
        <taxon>Lactobacillaceae</taxon>
        <taxon>Weissella</taxon>
    </lineage>
</organism>
<keyword evidence="1" id="KW-0472">Membrane</keyword>
<evidence type="ECO:0000313" key="4">
    <source>
        <dbReference type="Proteomes" id="UP000182448"/>
    </source>
</evidence>
<protein>
    <submittedName>
        <fullName evidence="2">Uncharacterized protein</fullName>
    </submittedName>
</protein>
<feature type="transmembrane region" description="Helical" evidence="1">
    <location>
        <begin position="93"/>
        <end position="118"/>
    </location>
</feature>
<keyword evidence="4" id="KW-1185">Reference proteome</keyword>
<dbReference type="OrthoDB" id="2149755at2"/>
<reference evidence="2 5" key="2">
    <citation type="submission" date="2020-04" db="EMBL/GenBank/DDBJ databases">
        <title>MicrobeNet Type strains.</title>
        <authorList>
            <person name="Nicholson A.C."/>
        </authorList>
    </citation>
    <scope>NUCLEOTIDE SEQUENCE [LARGE SCALE GENOMIC DNA]</scope>
    <source>
        <strain evidence="2 5">CCUG 33494</strain>
    </source>
</reference>
<keyword evidence="1" id="KW-1133">Transmembrane helix</keyword>
<feature type="transmembrane region" description="Helical" evidence="1">
    <location>
        <begin position="42"/>
        <end position="59"/>
    </location>
</feature>
<feature type="transmembrane region" description="Helical" evidence="1">
    <location>
        <begin position="12"/>
        <end position="30"/>
    </location>
</feature>
<gene>
    <name evidence="3" type="ORF">GA0061075_11430</name>
    <name evidence="2" type="ORF">HF960_07065</name>
</gene>
<feature type="transmembrane region" description="Helical" evidence="1">
    <location>
        <begin position="65"/>
        <end position="86"/>
    </location>
</feature>
<evidence type="ECO:0000313" key="3">
    <source>
        <dbReference type="EMBL" id="SCC07528.1"/>
    </source>
</evidence>
<sequence>MKKLNEFVTKHPLYFLFFIAIIVGLFKLFLNIIKQRPVYEELDIIIYTFCLYFVCWIISKTVHNTYIRFCVAAFINFIYLSIQMFFDGSYVNYTSFIVTGGVAAFIAVMMVIIMHMFFNSHKTK</sequence>
<evidence type="ECO:0000313" key="5">
    <source>
        <dbReference type="Proteomes" id="UP000585749"/>
    </source>
</evidence>
<comment type="caution">
    <text evidence="2">The sequence shown here is derived from an EMBL/GenBank/DDBJ whole genome shotgun (WGS) entry which is preliminary data.</text>
</comment>
<accession>A0A4Y4G3R7</accession>
<dbReference type="RefSeq" id="WP_074427871.1">
    <property type="nucleotide sequence ID" value="NZ_BJEG01000012.1"/>
</dbReference>
<dbReference type="Proteomes" id="UP000182448">
    <property type="component" value="Unassembled WGS sequence"/>
</dbReference>
<name>A0A4Y4G3R7_WEIHE</name>
<evidence type="ECO:0000313" key="2">
    <source>
        <dbReference type="EMBL" id="NKY67424.1"/>
    </source>
</evidence>
<dbReference type="EMBL" id="FMAW01000014">
    <property type="protein sequence ID" value="SCC07528.1"/>
    <property type="molecule type" value="Genomic_DNA"/>
</dbReference>
<evidence type="ECO:0000256" key="1">
    <source>
        <dbReference type="SAM" id="Phobius"/>
    </source>
</evidence>
<dbReference type="AlphaFoldDB" id="A0A4Y4G3R7"/>
<reference evidence="3 4" key="1">
    <citation type="submission" date="2016-08" db="EMBL/GenBank/DDBJ databases">
        <authorList>
            <person name="Varghese N."/>
            <person name="Submissions Spin"/>
        </authorList>
    </citation>
    <scope>NUCLEOTIDE SEQUENCE [LARGE SCALE GENOMIC DNA]</scope>
    <source>
        <strain evidence="3 4">R-53116</strain>
    </source>
</reference>
<dbReference type="Proteomes" id="UP000585749">
    <property type="component" value="Unassembled WGS sequence"/>
</dbReference>
<dbReference type="GeneID" id="72424559"/>
<dbReference type="EMBL" id="JAAXPM010000011">
    <property type="protein sequence ID" value="NKY67424.1"/>
    <property type="molecule type" value="Genomic_DNA"/>
</dbReference>
<proteinExistence type="predicted"/>